<evidence type="ECO:0000256" key="2">
    <source>
        <dbReference type="ARBA" id="ARBA00022723"/>
    </source>
</evidence>
<evidence type="ECO:0000256" key="5">
    <source>
        <dbReference type="ARBA" id="ARBA00023242"/>
    </source>
</evidence>
<protein>
    <submittedName>
        <fullName evidence="6">Uncharacterized protein</fullName>
    </submittedName>
</protein>
<evidence type="ECO:0000313" key="6">
    <source>
        <dbReference type="EMBL" id="CAG7785207.1"/>
    </source>
</evidence>
<evidence type="ECO:0000256" key="4">
    <source>
        <dbReference type="ARBA" id="ARBA00022833"/>
    </source>
</evidence>
<accession>A0A8J2KI04</accession>
<feature type="non-terminal residue" evidence="6">
    <location>
        <position position="1"/>
    </location>
</feature>
<dbReference type="EMBL" id="CAJVCH010291559">
    <property type="protein sequence ID" value="CAG7785207.1"/>
    <property type="molecule type" value="Genomic_DNA"/>
</dbReference>
<dbReference type="GO" id="GO:0008270">
    <property type="term" value="F:zinc ion binding"/>
    <property type="evidence" value="ECO:0007669"/>
    <property type="project" value="UniProtKB-KW"/>
</dbReference>
<proteinExistence type="predicted"/>
<dbReference type="PANTHER" id="PTHR46481:SF10">
    <property type="entry name" value="ZINC FINGER BED DOMAIN-CONTAINING PROTEIN 39"/>
    <property type="match status" value="1"/>
</dbReference>
<dbReference type="InterPro" id="IPR052035">
    <property type="entry name" value="ZnF_BED_domain_contain"/>
</dbReference>
<gene>
    <name evidence="6" type="ORF">AFUS01_LOCUS23846</name>
</gene>
<sequence length="126" mass="14063">VKYVKEPNSGTGNLLKHLRNKHPIKLQDPDAAPNTTNSPIIAAFKKMEFSSEEFHQRLVKFIILTDQPFSIVDADSFRNLLGYVSPSTASIPKRDAIKNKILAMYNVEKLKARGINGTNLLSVITL</sequence>
<dbReference type="Proteomes" id="UP000708208">
    <property type="component" value="Unassembled WGS sequence"/>
</dbReference>
<dbReference type="GO" id="GO:0005634">
    <property type="term" value="C:nucleus"/>
    <property type="evidence" value="ECO:0007669"/>
    <property type="project" value="UniProtKB-SubCell"/>
</dbReference>
<organism evidence="6 7">
    <name type="scientific">Allacma fusca</name>
    <dbReference type="NCBI Taxonomy" id="39272"/>
    <lineage>
        <taxon>Eukaryota</taxon>
        <taxon>Metazoa</taxon>
        <taxon>Ecdysozoa</taxon>
        <taxon>Arthropoda</taxon>
        <taxon>Hexapoda</taxon>
        <taxon>Collembola</taxon>
        <taxon>Symphypleona</taxon>
        <taxon>Sminthuridae</taxon>
        <taxon>Allacma</taxon>
    </lineage>
</organism>
<dbReference type="AlphaFoldDB" id="A0A8J2KI04"/>
<comment type="caution">
    <text evidence="6">The sequence shown here is derived from an EMBL/GenBank/DDBJ whole genome shotgun (WGS) entry which is preliminary data.</text>
</comment>
<evidence type="ECO:0000256" key="1">
    <source>
        <dbReference type="ARBA" id="ARBA00004123"/>
    </source>
</evidence>
<name>A0A8J2KI04_9HEXA</name>
<dbReference type="PANTHER" id="PTHR46481">
    <property type="entry name" value="ZINC FINGER BED DOMAIN-CONTAINING PROTEIN 4"/>
    <property type="match status" value="1"/>
</dbReference>
<keyword evidence="5" id="KW-0539">Nucleus</keyword>
<keyword evidence="7" id="KW-1185">Reference proteome</keyword>
<dbReference type="OrthoDB" id="2447477at2759"/>
<evidence type="ECO:0000313" key="7">
    <source>
        <dbReference type="Proteomes" id="UP000708208"/>
    </source>
</evidence>
<comment type="subcellular location">
    <subcellularLocation>
        <location evidence="1">Nucleus</location>
    </subcellularLocation>
</comment>
<evidence type="ECO:0000256" key="3">
    <source>
        <dbReference type="ARBA" id="ARBA00022771"/>
    </source>
</evidence>
<keyword evidence="4" id="KW-0862">Zinc</keyword>
<keyword evidence="2" id="KW-0479">Metal-binding</keyword>
<reference evidence="6" key="1">
    <citation type="submission" date="2021-06" db="EMBL/GenBank/DDBJ databases">
        <authorList>
            <person name="Hodson N. C."/>
            <person name="Mongue J. A."/>
            <person name="Jaron S. K."/>
        </authorList>
    </citation>
    <scope>NUCLEOTIDE SEQUENCE</scope>
</reference>
<keyword evidence="3" id="KW-0863">Zinc-finger</keyword>